<evidence type="ECO:0000259" key="1">
    <source>
        <dbReference type="PROSITE" id="PS50931"/>
    </source>
</evidence>
<dbReference type="InterPro" id="IPR036388">
    <property type="entry name" value="WH-like_DNA-bd_sf"/>
</dbReference>
<dbReference type="HOGENOM" id="CLU_1804536_0_0_6"/>
<protein>
    <recommendedName>
        <fullName evidence="1">HTH lysR-type domain-containing protein</fullName>
    </recommendedName>
</protein>
<accession>A0A024HMI1</accession>
<dbReference type="PROSITE" id="PS50931">
    <property type="entry name" value="HTH_LYSR"/>
    <property type="match status" value="1"/>
</dbReference>
<dbReference type="eggNOG" id="COG0583">
    <property type="taxonomic scope" value="Bacteria"/>
</dbReference>
<organism evidence="2 3">
    <name type="scientific">Pseudomonas knackmussii (strain DSM 6978 / CCUG 54928 / LMG 23759 / B13)</name>
    <dbReference type="NCBI Taxonomy" id="1301098"/>
    <lineage>
        <taxon>Bacteria</taxon>
        <taxon>Pseudomonadati</taxon>
        <taxon>Pseudomonadota</taxon>
        <taxon>Gammaproteobacteria</taxon>
        <taxon>Pseudomonadales</taxon>
        <taxon>Pseudomonadaceae</taxon>
        <taxon>Pseudomonas</taxon>
    </lineage>
</organism>
<evidence type="ECO:0000313" key="3">
    <source>
        <dbReference type="Proteomes" id="UP000025241"/>
    </source>
</evidence>
<keyword evidence="3" id="KW-1185">Reference proteome</keyword>
<dbReference type="EMBL" id="HG322950">
    <property type="protein sequence ID" value="CDF85608.1"/>
    <property type="molecule type" value="Genomic_DNA"/>
</dbReference>
<dbReference type="GO" id="GO:0003700">
    <property type="term" value="F:DNA-binding transcription factor activity"/>
    <property type="evidence" value="ECO:0007669"/>
    <property type="project" value="InterPro"/>
</dbReference>
<dbReference type="Proteomes" id="UP000025241">
    <property type="component" value="Chromosome I"/>
</dbReference>
<dbReference type="KEGG" id="pkc:PKB_4283"/>
<dbReference type="PATRIC" id="fig|1301098.3.peg.4287"/>
<dbReference type="InterPro" id="IPR000847">
    <property type="entry name" value="LysR_HTH_N"/>
</dbReference>
<dbReference type="SUPFAM" id="SSF46785">
    <property type="entry name" value="Winged helix' DNA-binding domain"/>
    <property type="match status" value="1"/>
</dbReference>
<dbReference type="RefSeq" id="WP_043254220.1">
    <property type="nucleotide sequence ID" value="NZ_HG322950.1"/>
</dbReference>
<reference evidence="2 3" key="2">
    <citation type="submission" date="2014-05" db="EMBL/GenBank/DDBJ databases">
        <title>Genome sequence of the 3-chlorobenzoate degrading bacterium Pseudomonas knackmussii B13 shows multiple evidence for horizontal gene transfer.</title>
        <authorList>
            <person name="Miyazaki R."/>
            <person name="Bertelli C."/>
            <person name="Falquet L."/>
            <person name="Robinson-Rechavi M."/>
            <person name="Gharib W."/>
            <person name="Roy S."/>
            <person name="Van der Meer J.R."/>
        </authorList>
    </citation>
    <scope>NUCLEOTIDE SEQUENCE [LARGE SCALE GENOMIC DNA]</scope>
    <source>
        <strain evidence="2 3">B13</strain>
    </source>
</reference>
<feature type="domain" description="HTH lysR-type" evidence="1">
    <location>
        <begin position="3"/>
        <end position="60"/>
    </location>
</feature>
<dbReference type="GO" id="GO:0005829">
    <property type="term" value="C:cytosol"/>
    <property type="evidence" value="ECO:0007669"/>
    <property type="project" value="TreeGrafter"/>
</dbReference>
<dbReference type="Pfam" id="PF00126">
    <property type="entry name" value="HTH_1"/>
    <property type="match status" value="1"/>
</dbReference>
<reference evidence="2 3" key="1">
    <citation type="submission" date="2013-03" db="EMBL/GenBank/DDBJ databases">
        <authorList>
            <person name="Linke B."/>
        </authorList>
    </citation>
    <scope>NUCLEOTIDE SEQUENCE [LARGE SCALE GENOMIC DNA]</scope>
    <source>
        <strain evidence="2 3">B13</strain>
    </source>
</reference>
<dbReference type="Gene3D" id="1.10.10.10">
    <property type="entry name" value="Winged helix-like DNA-binding domain superfamily/Winged helix DNA-binding domain"/>
    <property type="match status" value="1"/>
</dbReference>
<dbReference type="PANTHER" id="PTHR30419:SF2">
    <property type="entry name" value="LYSR FAMILY TRANSCRIPTIONAL REGULATOR"/>
    <property type="match status" value="1"/>
</dbReference>
<dbReference type="InterPro" id="IPR050950">
    <property type="entry name" value="HTH-type_LysR_regulators"/>
</dbReference>
<dbReference type="PANTHER" id="PTHR30419">
    <property type="entry name" value="HTH-TYPE TRANSCRIPTIONAL REGULATOR YBHD"/>
    <property type="match status" value="1"/>
</dbReference>
<dbReference type="AlphaFoldDB" id="A0A024HMI1"/>
<dbReference type="OrthoDB" id="9785974at2"/>
<dbReference type="InterPro" id="IPR036390">
    <property type="entry name" value="WH_DNA-bd_sf"/>
</dbReference>
<evidence type="ECO:0000313" key="2">
    <source>
        <dbReference type="EMBL" id="CDF85608.1"/>
    </source>
</evidence>
<name>A0A024HMI1_PSEKB</name>
<gene>
    <name evidence="2" type="ORF">PKB_4283</name>
</gene>
<proteinExistence type="predicted"/>
<sequence>MHFDLADLRLIAAIANTGSLSKAAASVPVAISAASNRLRLFEERCGVALFARRSDGMTLTPTGRLVLEASQRVLREAQQLDDTLRDQALTTTGSPRRLLAKGEGKPIALLDWQGQLWMALMQMPQLMREEGRGRRRWWKGSSG</sequence>